<evidence type="ECO:0000256" key="1">
    <source>
        <dbReference type="ARBA" id="ARBA00000085"/>
    </source>
</evidence>
<keyword evidence="3" id="KW-0597">Phosphoprotein</keyword>
<evidence type="ECO:0000256" key="5">
    <source>
        <dbReference type="ARBA" id="ARBA00022777"/>
    </source>
</evidence>
<dbReference type="SMART" id="SM00387">
    <property type="entry name" value="HATPase_c"/>
    <property type="match status" value="1"/>
</dbReference>
<evidence type="ECO:0000259" key="6">
    <source>
        <dbReference type="PROSITE" id="PS50109"/>
    </source>
</evidence>
<dbReference type="InterPro" id="IPR052162">
    <property type="entry name" value="Sensor_kinase/Photoreceptor"/>
</dbReference>
<evidence type="ECO:0000256" key="2">
    <source>
        <dbReference type="ARBA" id="ARBA00012438"/>
    </source>
</evidence>
<name>A0ABQ6GUU4_9GAMM</name>
<dbReference type="PROSITE" id="PS50112">
    <property type="entry name" value="PAS"/>
    <property type="match status" value="2"/>
</dbReference>
<sequence>MDIKTRFSLEEQQLGLLVNIIPSGAIVVDSLGNILHCNHELANTLGYQLEELADSNIEKLLPEEYRSRHQSLMQHFLTSPAKRQMGAGRELFALKKDGEKIPIEIGLNPIEVDGHTLVLATLVDISARLQANQMFKNSVSHAPYGVLVVSQEGTISFANTSLCSCFGYSIDELVGQSIEMLLPLRYRNGHQHLRQSYTEQPSVRMMGVGRDLTALHADGREFPIEIGLKPFVDENNNKMILVSLVDITTRKRMENKLKETNTNLEEFTYVASHDLRSPLRGISDLLEWIKEDLPAERSPDIDKNIDRISIRVDKMETMINNLLSYARAGNIQSDIRSINIKELIDNTLALLEIPKSFKLTLDISEGQIRSTLTPLETILRNVISNAIKHHDQEAGTINIACHRENSMLHFAVSDDGPGIPEAATERIFRLFQTVTSSERGNSGIGLSVCRRLAETHGGRICVENNSPEKGATFHIWWPRFIRKDTHD</sequence>
<dbReference type="RefSeq" id="WP_284244831.1">
    <property type="nucleotide sequence ID" value="NZ_BSST01000001.1"/>
</dbReference>
<dbReference type="InterPro" id="IPR000700">
    <property type="entry name" value="PAS-assoc_C"/>
</dbReference>
<dbReference type="InterPro" id="IPR036890">
    <property type="entry name" value="HATPase_C_sf"/>
</dbReference>
<feature type="domain" description="PAS" evidence="7">
    <location>
        <begin position="10"/>
        <end position="80"/>
    </location>
</feature>
<dbReference type="NCBIfam" id="TIGR00229">
    <property type="entry name" value="sensory_box"/>
    <property type="match status" value="2"/>
</dbReference>
<dbReference type="InterPro" id="IPR001610">
    <property type="entry name" value="PAC"/>
</dbReference>
<keyword evidence="10" id="KW-1185">Reference proteome</keyword>
<dbReference type="Gene3D" id="1.10.287.130">
    <property type="match status" value="1"/>
</dbReference>
<dbReference type="PROSITE" id="PS50113">
    <property type="entry name" value="PAC"/>
    <property type="match status" value="1"/>
</dbReference>
<dbReference type="SUPFAM" id="SSF47384">
    <property type="entry name" value="Homodimeric domain of signal transducing histidine kinase"/>
    <property type="match status" value="1"/>
</dbReference>
<dbReference type="PRINTS" id="PR00344">
    <property type="entry name" value="BCTRLSENSOR"/>
</dbReference>
<accession>A0ABQ6GUU4</accession>
<dbReference type="Gene3D" id="3.30.565.10">
    <property type="entry name" value="Histidine kinase-like ATPase, C-terminal domain"/>
    <property type="match status" value="1"/>
</dbReference>
<dbReference type="SMART" id="SM00091">
    <property type="entry name" value="PAS"/>
    <property type="match status" value="2"/>
</dbReference>
<dbReference type="Gene3D" id="3.30.450.20">
    <property type="entry name" value="PAS domain"/>
    <property type="match status" value="2"/>
</dbReference>
<evidence type="ECO:0000313" key="9">
    <source>
        <dbReference type="EMBL" id="GLX78954.1"/>
    </source>
</evidence>
<protein>
    <recommendedName>
        <fullName evidence="2">histidine kinase</fullName>
        <ecNumber evidence="2">2.7.13.3</ecNumber>
    </recommendedName>
</protein>
<reference evidence="9 10" key="1">
    <citation type="submission" date="2023-03" db="EMBL/GenBank/DDBJ databases">
        <title>Draft genome sequence of Thalassotalea insulae KCTC 62186T.</title>
        <authorList>
            <person name="Sawabe T."/>
        </authorList>
    </citation>
    <scope>NUCLEOTIDE SEQUENCE [LARGE SCALE GENOMIC DNA]</scope>
    <source>
        <strain evidence="9 10">KCTC 62186</strain>
    </source>
</reference>
<dbReference type="SUPFAM" id="SSF55874">
    <property type="entry name" value="ATPase domain of HSP90 chaperone/DNA topoisomerase II/histidine kinase"/>
    <property type="match status" value="1"/>
</dbReference>
<evidence type="ECO:0000259" key="8">
    <source>
        <dbReference type="PROSITE" id="PS50113"/>
    </source>
</evidence>
<dbReference type="InterPro" id="IPR013767">
    <property type="entry name" value="PAS_fold"/>
</dbReference>
<feature type="domain" description="Histidine kinase" evidence="6">
    <location>
        <begin position="270"/>
        <end position="481"/>
    </location>
</feature>
<evidence type="ECO:0000256" key="3">
    <source>
        <dbReference type="ARBA" id="ARBA00022553"/>
    </source>
</evidence>
<dbReference type="InterPro" id="IPR005467">
    <property type="entry name" value="His_kinase_dom"/>
</dbReference>
<dbReference type="InterPro" id="IPR003594">
    <property type="entry name" value="HATPase_dom"/>
</dbReference>
<dbReference type="EMBL" id="BSST01000001">
    <property type="protein sequence ID" value="GLX78954.1"/>
    <property type="molecule type" value="Genomic_DNA"/>
</dbReference>
<feature type="domain" description="PAS" evidence="7">
    <location>
        <begin position="131"/>
        <end position="200"/>
    </location>
</feature>
<dbReference type="Pfam" id="PF00989">
    <property type="entry name" value="PAS"/>
    <property type="match status" value="1"/>
</dbReference>
<proteinExistence type="predicted"/>
<dbReference type="PANTHER" id="PTHR43304:SF1">
    <property type="entry name" value="PAC DOMAIN-CONTAINING PROTEIN"/>
    <property type="match status" value="1"/>
</dbReference>
<dbReference type="SMART" id="SM00086">
    <property type="entry name" value="PAC"/>
    <property type="match status" value="2"/>
</dbReference>
<dbReference type="SMART" id="SM00388">
    <property type="entry name" value="HisKA"/>
    <property type="match status" value="1"/>
</dbReference>
<dbReference type="CDD" id="cd00130">
    <property type="entry name" value="PAS"/>
    <property type="match status" value="2"/>
</dbReference>
<dbReference type="Pfam" id="PF02518">
    <property type="entry name" value="HATPase_c"/>
    <property type="match status" value="1"/>
</dbReference>
<keyword evidence="5" id="KW-0418">Kinase</keyword>
<evidence type="ECO:0000256" key="4">
    <source>
        <dbReference type="ARBA" id="ARBA00022679"/>
    </source>
</evidence>
<comment type="catalytic activity">
    <reaction evidence="1">
        <text>ATP + protein L-histidine = ADP + protein N-phospho-L-histidine.</text>
        <dbReference type="EC" id="2.7.13.3"/>
    </reaction>
</comment>
<dbReference type="Proteomes" id="UP001157186">
    <property type="component" value="Unassembled WGS sequence"/>
</dbReference>
<dbReference type="SUPFAM" id="SSF55785">
    <property type="entry name" value="PYP-like sensor domain (PAS domain)"/>
    <property type="match status" value="2"/>
</dbReference>
<dbReference type="EC" id="2.7.13.3" evidence="2"/>
<dbReference type="Pfam" id="PF00512">
    <property type="entry name" value="HisKA"/>
    <property type="match status" value="1"/>
</dbReference>
<dbReference type="PANTHER" id="PTHR43304">
    <property type="entry name" value="PHYTOCHROME-LIKE PROTEIN CPH1"/>
    <property type="match status" value="1"/>
</dbReference>
<dbReference type="CDD" id="cd00075">
    <property type="entry name" value="HATPase"/>
    <property type="match status" value="1"/>
</dbReference>
<dbReference type="InterPro" id="IPR035965">
    <property type="entry name" value="PAS-like_dom_sf"/>
</dbReference>
<keyword evidence="4" id="KW-0808">Transferase</keyword>
<dbReference type="InterPro" id="IPR004358">
    <property type="entry name" value="Sig_transdc_His_kin-like_C"/>
</dbReference>
<dbReference type="PROSITE" id="PS50109">
    <property type="entry name" value="HIS_KIN"/>
    <property type="match status" value="1"/>
</dbReference>
<evidence type="ECO:0000259" key="7">
    <source>
        <dbReference type="PROSITE" id="PS50112"/>
    </source>
</evidence>
<dbReference type="InterPro" id="IPR000014">
    <property type="entry name" value="PAS"/>
</dbReference>
<evidence type="ECO:0000313" key="10">
    <source>
        <dbReference type="Proteomes" id="UP001157186"/>
    </source>
</evidence>
<dbReference type="Pfam" id="PF13426">
    <property type="entry name" value="PAS_9"/>
    <property type="match status" value="1"/>
</dbReference>
<dbReference type="InterPro" id="IPR036097">
    <property type="entry name" value="HisK_dim/P_sf"/>
</dbReference>
<gene>
    <name evidence="9" type="ORF">tinsulaeT_22940</name>
</gene>
<dbReference type="InterPro" id="IPR003661">
    <property type="entry name" value="HisK_dim/P_dom"/>
</dbReference>
<comment type="caution">
    <text evidence="9">The sequence shown here is derived from an EMBL/GenBank/DDBJ whole genome shotgun (WGS) entry which is preliminary data.</text>
</comment>
<feature type="domain" description="PAC" evidence="8">
    <location>
        <begin position="208"/>
        <end position="259"/>
    </location>
</feature>
<organism evidence="9 10">
    <name type="scientific">Thalassotalea insulae</name>
    <dbReference type="NCBI Taxonomy" id="2056778"/>
    <lineage>
        <taxon>Bacteria</taxon>
        <taxon>Pseudomonadati</taxon>
        <taxon>Pseudomonadota</taxon>
        <taxon>Gammaproteobacteria</taxon>
        <taxon>Alteromonadales</taxon>
        <taxon>Colwelliaceae</taxon>
        <taxon>Thalassotalea</taxon>
    </lineage>
</organism>
<dbReference type="CDD" id="cd00082">
    <property type="entry name" value="HisKA"/>
    <property type="match status" value="1"/>
</dbReference>